<evidence type="ECO:0000259" key="10">
    <source>
        <dbReference type="PROSITE" id="PS50049"/>
    </source>
</evidence>
<dbReference type="GO" id="GO:0005125">
    <property type="term" value="F:cytokine activity"/>
    <property type="evidence" value="ECO:0007669"/>
    <property type="project" value="UniProtKB-KW"/>
</dbReference>
<comment type="similarity">
    <text evidence="2">Belongs to the tumor necrosis factor family.</text>
</comment>
<dbReference type="PRINTS" id="PR01237">
    <property type="entry name" value="TNFC"/>
</dbReference>
<dbReference type="InterPro" id="IPR002961">
    <property type="entry name" value="TNF_C"/>
</dbReference>
<dbReference type="STRING" id="9365.ENSEEUP00000003104"/>
<dbReference type="RefSeq" id="XP_007537203.1">
    <property type="nucleotide sequence ID" value="XM_007537141.3"/>
</dbReference>
<evidence type="ECO:0000313" key="11">
    <source>
        <dbReference type="Proteomes" id="UP001652624"/>
    </source>
</evidence>
<dbReference type="PROSITE" id="PS50049">
    <property type="entry name" value="THD_2"/>
    <property type="match status" value="1"/>
</dbReference>
<dbReference type="Pfam" id="PF00229">
    <property type="entry name" value="TNF"/>
    <property type="match status" value="1"/>
</dbReference>
<dbReference type="SMART" id="SM00207">
    <property type="entry name" value="TNF"/>
    <property type="match status" value="1"/>
</dbReference>
<dbReference type="PANTHER" id="PTHR11471">
    <property type="entry name" value="TUMOR NECROSIS FACTOR FAMILY MEMBER"/>
    <property type="match status" value="1"/>
</dbReference>
<feature type="transmembrane region" description="Helical" evidence="9">
    <location>
        <begin position="19"/>
        <end position="47"/>
    </location>
</feature>
<evidence type="ECO:0000256" key="9">
    <source>
        <dbReference type="SAM" id="Phobius"/>
    </source>
</evidence>
<dbReference type="OrthoDB" id="9933527at2759"/>
<protein>
    <recommendedName>
        <fullName evidence="3">Lymphotoxin-beta</fullName>
    </recommendedName>
    <alternativeName>
        <fullName evidence="7">Tumor necrosis factor C</fullName>
    </alternativeName>
    <alternativeName>
        <fullName evidence="8">Tumor necrosis factor ligand superfamily member 3</fullName>
    </alternativeName>
</protein>
<dbReference type="InterPro" id="IPR021184">
    <property type="entry name" value="TNF_CS"/>
</dbReference>
<dbReference type="PROSITE" id="PS00251">
    <property type="entry name" value="THD_1"/>
    <property type="match status" value="1"/>
</dbReference>
<keyword evidence="6" id="KW-0325">Glycoprotein</keyword>
<dbReference type="FunCoup" id="A0A1S3ALW6">
    <property type="interactions" value="213"/>
</dbReference>
<evidence type="ECO:0000256" key="5">
    <source>
        <dbReference type="ARBA" id="ARBA00023136"/>
    </source>
</evidence>
<evidence type="ECO:0000256" key="1">
    <source>
        <dbReference type="ARBA" id="ARBA00004606"/>
    </source>
</evidence>
<evidence type="ECO:0000256" key="3">
    <source>
        <dbReference type="ARBA" id="ARBA00017745"/>
    </source>
</evidence>
<dbReference type="InterPro" id="IPR006053">
    <property type="entry name" value="TNF"/>
</dbReference>
<name>A0A1S3ALW6_ERIEU</name>
<dbReference type="InterPro" id="IPR008983">
    <property type="entry name" value="Tumour_necrosis_fac-like_dom"/>
</dbReference>
<dbReference type="Gene3D" id="2.60.120.40">
    <property type="match status" value="1"/>
</dbReference>
<sequence>MEAVVLEERGRKSQGKSCLLLAVAGATSLVTLLLAVPITVLAVLILVPQEQEGLVTRIADPGAQAQQQLGSQELPEKTAEPDLSPGLPAAHLIGAWITEQGLGWETENEEAFLRSGTEFSGAQRLALPQNGLYYLYCHIGYRGRAPPAGRSSAHRSVTLSSRLYREGGAYGPGTDELLMEGAESVTAVLDPAQRQDYGPLWYTSVGFGGLVQLRKGERVYVNISHPNMVDYRRGKTFFGAVMVG</sequence>
<dbReference type="GO" id="GO:0006955">
    <property type="term" value="P:immune response"/>
    <property type="evidence" value="ECO:0007669"/>
    <property type="project" value="InterPro"/>
</dbReference>
<gene>
    <name evidence="12" type="primary">LTB</name>
</gene>
<evidence type="ECO:0000256" key="8">
    <source>
        <dbReference type="ARBA" id="ARBA00033262"/>
    </source>
</evidence>
<dbReference type="Proteomes" id="UP001652624">
    <property type="component" value="Chromosome 4"/>
</dbReference>
<dbReference type="PANTHER" id="PTHR11471:SF29">
    <property type="entry name" value="LYMPHOTOXIN-BETA"/>
    <property type="match status" value="1"/>
</dbReference>
<dbReference type="AlphaFoldDB" id="A0A1S3ALW6"/>
<dbReference type="GeneID" id="103126253"/>
<evidence type="ECO:0000256" key="6">
    <source>
        <dbReference type="ARBA" id="ARBA00023180"/>
    </source>
</evidence>
<reference evidence="12" key="1">
    <citation type="submission" date="2025-08" db="UniProtKB">
        <authorList>
            <consortium name="RefSeq"/>
        </authorList>
    </citation>
    <scope>IDENTIFICATION</scope>
</reference>
<dbReference type="InParanoid" id="A0A1S3ALW6"/>
<evidence type="ECO:0000256" key="4">
    <source>
        <dbReference type="ARBA" id="ARBA00022514"/>
    </source>
</evidence>
<dbReference type="CTD" id="4050"/>
<feature type="domain" description="THD" evidence="10">
    <location>
        <begin position="88"/>
        <end position="243"/>
    </location>
</feature>
<dbReference type="GO" id="GO:0005886">
    <property type="term" value="C:plasma membrane"/>
    <property type="evidence" value="ECO:0007669"/>
    <property type="project" value="UniProtKB-ARBA"/>
</dbReference>
<keyword evidence="5 9" id="KW-0472">Membrane</keyword>
<evidence type="ECO:0000313" key="12">
    <source>
        <dbReference type="RefSeq" id="XP_007537203.1"/>
    </source>
</evidence>
<comment type="subcellular location">
    <subcellularLocation>
        <location evidence="1">Membrane</location>
        <topology evidence="1">Single-pass type II membrane protein</topology>
    </subcellularLocation>
</comment>
<dbReference type="InterPro" id="IPR006052">
    <property type="entry name" value="TNF_dom"/>
</dbReference>
<accession>A0A1S3ALW6</accession>
<keyword evidence="9" id="KW-1133">Transmembrane helix</keyword>
<evidence type="ECO:0000256" key="7">
    <source>
        <dbReference type="ARBA" id="ARBA00030168"/>
    </source>
</evidence>
<organism evidence="11 12">
    <name type="scientific">Erinaceus europaeus</name>
    <name type="common">Western European hedgehog</name>
    <dbReference type="NCBI Taxonomy" id="9365"/>
    <lineage>
        <taxon>Eukaryota</taxon>
        <taxon>Metazoa</taxon>
        <taxon>Chordata</taxon>
        <taxon>Craniata</taxon>
        <taxon>Vertebrata</taxon>
        <taxon>Euteleostomi</taxon>
        <taxon>Mammalia</taxon>
        <taxon>Eutheria</taxon>
        <taxon>Laurasiatheria</taxon>
        <taxon>Eulipotyphla</taxon>
        <taxon>Erinaceidae</taxon>
        <taxon>Erinaceinae</taxon>
        <taxon>Erinaceus</taxon>
    </lineage>
</organism>
<proteinExistence type="inferred from homology"/>
<dbReference type="PRINTS" id="PR01234">
    <property type="entry name" value="TNECROSISFCT"/>
</dbReference>
<dbReference type="FunFam" id="2.60.120.40:FF:000030">
    <property type="entry name" value="Lymphotoxin-beta"/>
    <property type="match status" value="1"/>
</dbReference>
<dbReference type="eggNOG" id="ENOG502SMSQ">
    <property type="taxonomic scope" value="Eukaryota"/>
</dbReference>
<dbReference type="CDD" id="cd00184">
    <property type="entry name" value="TNF"/>
    <property type="match status" value="1"/>
</dbReference>
<evidence type="ECO:0000256" key="2">
    <source>
        <dbReference type="ARBA" id="ARBA00008670"/>
    </source>
</evidence>
<dbReference type="GO" id="GO:0005615">
    <property type="term" value="C:extracellular space"/>
    <property type="evidence" value="ECO:0007669"/>
    <property type="project" value="UniProtKB-KW"/>
</dbReference>
<keyword evidence="9" id="KW-0812">Transmembrane</keyword>
<keyword evidence="4" id="KW-0202">Cytokine</keyword>
<dbReference type="SUPFAM" id="SSF49842">
    <property type="entry name" value="TNF-like"/>
    <property type="match status" value="1"/>
</dbReference>
<keyword evidence="11" id="KW-1185">Reference proteome</keyword>
<dbReference type="GO" id="GO:0005164">
    <property type="term" value="F:tumor necrosis factor receptor binding"/>
    <property type="evidence" value="ECO:0007669"/>
    <property type="project" value="InterPro"/>
</dbReference>